<dbReference type="PRINTS" id="PR00727">
    <property type="entry name" value="LEADERPTASE"/>
</dbReference>
<comment type="similarity">
    <text evidence="3 7">Belongs to the peptidase S26 family.</text>
</comment>
<keyword evidence="7" id="KW-1133">Transmembrane helix</keyword>
<dbReference type="InterPro" id="IPR019758">
    <property type="entry name" value="Pept_S26A_signal_pept_1_CS"/>
</dbReference>
<keyword evidence="7" id="KW-0812">Transmembrane</keyword>
<name>A0A6L5XZK1_9FIRM</name>
<dbReference type="Pfam" id="PF10502">
    <property type="entry name" value="Peptidase_S26"/>
    <property type="match status" value="1"/>
</dbReference>
<dbReference type="EC" id="3.4.21.89" evidence="4 7"/>
<dbReference type="InterPro" id="IPR019533">
    <property type="entry name" value="Peptidase_S26"/>
</dbReference>
<feature type="transmembrane region" description="Helical" evidence="7">
    <location>
        <begin position="7"/>
        <end position="29"/>
    </location>
</feature>
<evidence type="ECO:0000256" key="2">
    <source>
        <dbReference type="ARBA" id="ARBA00004401"/>
    </source>
</evidence>
<dbReference type="Gene3D" id="2.10.109.10">
    <property type="entry name" value="Umud Fragment, subunit A"/>
    <property type="match status" value="1"/>
</dbReference>
<evidence type="ECO:0000256" key="1">
    <source>
        <dbReference type="ARBA" id="ARBA00000677"/>
    </source>
</evidence>
<dbReference type="GO" id="GO:0009003">
    <property type="term" value="F:signal peptidase activity"/>
    <property type="evidence" value="ECO:0007669"/>
    <property type="project" value="UniProtKB-EC"/>
</dbReference>
<evidence type="ECO:0000256" key="5">
    <source>
        <dbReference type="ARBA" id="ARBA00022801"/>
    </source>
</evidence>
<evidence type="ECO:0000256" key="3">
    <source>
        <dbReference type="ARBA" id="ARBA00009370"/>
    </source>
</evidence>
<feature type="active site" evidence="6">
    <location>
        <position position="82"/>
    </location>
</feature>
<feature type="active site" evidence="6">
    <location>
        <position position="38"/>
    </location>
</feature>
<dbReference type="PROSITE" id="PS00761">
    <property type="entry name" value="SPASE_I_3"/>
    <property type="match status" value="1"/>
</dbReference>
<dbReference type="InterPro" id="IPR019757">
    <property type="entry name" value="Pept_S26A_signal_pept_1_Lys-AS"/>
</dbReference>
<dbReference type="GO" id="GO:0005886">
    <property type="term" value="C:plasma membrane"/>
    <property type="evidence" value="ECO:0007669"/>
    <property type="project" value="UniProtKB-SubCell"/>
</dbReference>
<keyword evidence="5 7" id="KW-0378">Hydrolase</keyword>
<dbReference type="Proteomes" id="UP000482209">
    <property type="component" value="Unassembled WGS sequence"/>
</dbReference>
<evidence type="ECO:0000256" key="7">
    <source>
        <dbReference type="RuleBase" id="RU362042"/>
    </source>
</evidence>
<evidence type="ECO:0000313" key="10">
    <source>
        <dbReference type="Proteomes" id="UP000482209"/>
    </source>
</evidence>
<dbReference type="InterPro" id="IPR036286">
    <property type="entry name" value="LexA/Signal_pep-like_sf"/>
</dbReference>
<comment type="caution">
    <text evidence="9">The sequence shown here is derived from an EMBL/GenBank/DDBJ whole genome shotgun (WGS) entry which is preliminary data.</text>
</comment>
<proteinExistence type="inferred from homology"/>
<protein>
    <recommendedName>
        <fullName evidence="4 7">Signal peptidase I</fullName>
        <ecNumber evidence="4 7">3.4.21.89</ecNumber>
    </recommendedName>
</protein>
<dbReference type="EMBL" id="VUMT01000012">
    <property type="protein sequence ID" value="MSS63997.1"/>
    <property type="molecule type" value="Genomic_DNA"/>
</dbReference>
<dbReference type="GO" id="GO:0004252">
    <property type="term" value="F:serine-type endopeptidase activity"/>
    <property type="evidence" value="ECO:0007669"/>
    <property type="project" value="InterPro"/>
</dbReference>
<keyword evidence="7" id="KW-0645">Protease</keyword>
<reference evidence="9 10" key="1">
    <citation type="submission" date="2019-08" db="EMBL/GenBank/DDBJ databases">
        <title>In-depth cultivation of the pig gut microbiome towards novel bacterial diversity and tailored functional studies.</title>
        <authorList>
            <person name="Wylensek D."/>
            <person name="Hitch T.C.A."/>
            <person name="Clavel T."/>
        </authorList>
    </citation>
    <scope>NUCLEOTIDE SEQUENCE [LARGE SCALE GENOMIC DNA]</scope>
    <source>
        <strain evidence="9 10">WCA-693-APC-MOT-I</strain>
    </source>
</reference>
<dbReference type="InterPro" id="IPR000223">
    <property type="entry name" value="Pept_S26A_signal_pept_1"/>
</dbReference>
<dbReference type="SUPFAM" id="SSF51306">
    <property type="entry name" value="LexA/Signal peptidase"/>
    <property type="match status" value="1"/>
</dbReference>
<evidence type="ECO:0000259" key="8">
    <source>
        <dbReference type="Pfam" id="PF10502"/>
    </source>
</evidence>
<keyword evidence="10" id="KW-1185">Reference proteome</keyword>
<dbReference type="NCBIfam" id="TIGR02227">
    <property type="entry name" value="sigpep_I_bact"/>
    <property type="match status" value="1"/>
</dbReference>
<dbReference type="PANTHER" id="PTHR43390:SF1">
    <property type="entry name" value="CHLOROPLAST PROCESSING PEPTIDASE"/>
    <property type="match status" value="1"/>
</dbReference>
<evidence type="ECO:0000313" key="9">
    <source>
        <dbReference type="EMBL" id="MSS63997.1"/>
    </source>
</evidence>
<dbReference type="CDD" id="cd06530">
    <property type="entry name" value="S26_SPase_I"/>
    <property type="match status" value="1"/>
</dbReference>
<dbReference type="PROSITE" id="PS00760">
    <property type="entry name" value="SPASE_I_2"/>
    <property type="match status" value="1"/>
</dbReference>
<dbReference type="AlphaFoldDB" id="A0A6L5XZK1"/>
<keyword evidence="7" id="KW-0472">Membrane</keyword>
<dbReference type="PANTHER" id="PTHR43390">
    <property type="entry name" value="SIGNAL PEPTIDASE I"/>
    <property type="match status" value="1"/>
</dbReference>
<evidence type="ECO:0000256" key="6">
    <source>
        <dbReference type="PIRSR" id="PIRSR600223-1"/>
    </source>
</evidence>
<dbReference type="GO" id="GO:0006465">
    <property type="term" value="P:signal peptide processing"/>
    <property type="evidence" value="ECO:0007669"/>
    <property type="project" value="InterPro"/>
</dbReference>
<sequence>MRIIKEITIWAVEILLVIFLAYLVVAYGIEKTTVVGGSMEPILSNNDKILINKLLYRFTSPKRFDIIVFKPEGKEHSYYTIKRVVGLPGEKVQIKDGSVYINGEKLEEKVEVSSIVNEGLADELVTLDEDEYFVLGDNRNNSEDSRFANVGNVTKEEIVGKAWIRLHPFEIVNWVTKGKNTDVKKETE</sequence>
<evidence type="ECO:0000256" key="4">
    <source>
        <dbReference type="ARBA" id="ARBA00013208"/>
    </source>
</evidence>
<gene>
    <name evidence="9" type="primary">lepB</name>
    <name evidence="9" type="ORF">FYJ58_08935</name>
</gene>
<comment type="subcellular location">
    <subcellularLocation>
        <location evidence="2">Cell membrane</location>
        <topology evidence="2">Single-pass type II membrane protein</topology>
    </subcellularLocation>
    <subcellularLocation>
        <location evidence="7">Membrane</location>
        <topology evidence="7">Single-pass type II membrane protein</topology>
    </subcellularLocation>
</comment>
<accession>A0A6L5XZK1</accession>
<organism evidence="9 10">
    <name type="scientific">Velocimicrobium porci</name>
    <dbReference type="NCBI Taxonomy" id="2606634"/>
    <lineage>
        <taxon>Bacteria</taxon>
        <taxon>Bacillati</taxon>
        <taxon>Bacillota</taxon>
        <taxon>Clostridia</taxon>
        <taxon>Lachnospirales</taxon>
        <taxon>Lachnospiraceae</taxon>
        <taxon>Velocimicrobium</taxon>
    </lineage>
</organism>
<feature type="domain" description="Peptidase S26" evidence="8">
    <location>
        <begin position="9"/>
        <end position="165"/>
    </location>
</feature>
<comment type="catalytic activity">
    <reaction evidence="1 7">
        <text>Cleavage of hydrophobic, N-terminal signal or leader sequences from secreted and periplasmic proteins.</text>
        <dbReference type="EC" id="3.4.21.89"/>
    </reaction>
</comment>